<protein>
    <submittedName>
        <fullName evidence="3">Unnamed protein product</fullName>
    </submittedName>
</protein>
<gene>
    <name evidence="3" type="ORF">Amon01_000668500</name>
</gene>
<dbReference type="AlphaFoldDB" id="A0A9W7DHZ2"/>
<keyword evidence="4" id="KW-1185">Reference proteome</keyword>
<evidence type="ECO:0000313" key="3">
    <source>
        <dbReference type="EMBL" id="GMG43792.1"/>
    </source>
</evidence>
<dbReference type="InterPro" id="IPR059066">
    <property type="entry name" value="Ig_Tag1-like_5th"/>
</dbReference>
<accession>A0A9W7DHZ2</accession>
<reference evidence="3" key="1">
    <citation type="submission" date="2023-04" db="EMBL/GenBank/DDBJ databases">
        <title>Ambrosiozyma monospora NBRC 1965.</title>
        <authorList>
            <person name="Ichikawa N."/>
            <person name="Sato H."/>
            <person name="Tonouchi N."/>
        </authorList>
    </citation>
    <scope>NUCLEOTIDE SEQUENCE</scope>
    <source>
        <strain evidence="3">NBRC 1965</strain>
    </source>
</reference>
<name>A0A9W7DHZ2_AMBMO</name>
<evidence type="ECO:0000256" key="1">
    <source>
        <dbReference type="SAM" id="MobiDB-lite"/>
    </source>
</evidence>
<dbReference type="EMBL" id="BSXU01004408">
    <property type="protein sequence ID" value="GMG43792.1"/>
    <property type="molecule type" value="Genomic_DNA"/>
</dbReference>
<dbReference type="OrthoDB" id="5596576at2759"/>
<feature type="region of interest" description="Disordered" evidence="1">
    <location>
        <begin position="538"/>
        <end position="568"/>
    </location>
</feature>
<organism evidence="3 4">
    <name type="scientific">Ambrosiozyma monospora</name>
    <name type="common">Yeast</name>
    <name type="synonym">Endomycopsis monosporus</name>
    <dbReference type="NCBI Taxonomy" id="43982"/>
    <lineage>
        <taxon>Eukaryota</taxon>
        <taxon>Fungi</taxon>
        <taxon>Dikarya</taxon>
        <taxon>Ascomycota</taxon>
        <taxon>Saccharomycotina</taxon>
        <taxon>Pichiomycetes</taxon>
        <taxon>Pichiales</taxon>
        <taxon>Pichiaceae</taxon>
        <taxon>Ambrosiozyma</taxon>
    </lineage>
</organism>
<feature type="domain" description="Tag1-like fifth Ig-like" evidence="2">
    <location>
        <begin position="569"/>
        <end position="678"/>
    </location>
</feature>
<evidence type="ECO:0000259" key="2">
    <source>
        <dbReference type="Pfam" id="PF26153"/>
    </source>
</evidence>
<proteinExistence type="predicted"/>
<dbReference type="Proteomes" id="UP001165063">
    <property type="component" value="Unassembled WGS sequence"/>
</dbReference>
<feature type="compositionally biased region" description="Acidic residues" evidence="1">
    <location>
        <begin position="548"/>
        <end position="561"/>
    </location>
</feature>
<sequence length="691" mass="76439">MRDVEIGEFTIDTITNLEDGDGDGSETVKVDTSLQLHEGSVLGFIESPLISAINWEISLPGCSSSDNNDKNDNSRKNSGVELNYIAFANLTTGSLKMTSGEMVNMGVSIETTEIDSRLSDVCPINDRGHDGDGNGKWKGKSPIDNFVSGLLNNETVFFQLSGSDLQQQKLQEEDGSRLPNWLRDIIKELKLQMYISTSMIADMGKLPSIQQPTISKFEIQDVELEVNEEGHLAIGTEILALIELPEQIKNLPDFKLNSIWGHIKLVDHETTLGYLKLSPFTKMKFDSQSRNITISMYDSMIVIKDDVKSGELLQRLIQGKNITFSISSKLGFIIDSQILPNTTFSSFSNDLVVDPVSINLDFEKMAQKLNVQLQSMELIHSSSMELDMFIELGIKNNFGLTFDDSLVMNFGLNYNGSNIGFVKLHQFQLINNDQFYSNVSSTLSLRVTDSNEIDRIQIDELLGRYVSGLSPKITVFGMNDSVVGCVDISKLLSHVSLPFRLPQVSSSVGGDSGDDGDGLVPPSIADFDFGHLWNPIDGGGGGDNDDNRNDDDDDDDNDGNDDDKKKRKPHKSIFVIDSTMHIMSSEISLTVYNPILNHEVIIQIIEGKASHDDTTLGYISKPKLLIIPPGIYNTPRIPITYASNGIGAQLLKDALNGELDVDSYALMKVWVGWFEMDILYEGSAVDTKIRL</sequence>
<evidence type="ECO:0000313" key="4">
    <source>
        <dbReference type="Proteomes" id="UP001165063"/>
    </source>
</evidence>
<comment type="caution">
    <text evidence="3">The sequence shown here is derived from an EMBL/GenBank/DDBJ whole genome shotgun (WGS) entry which is preliminary data.</text>
</comment>
<dbReference type="Pfam" id="PF26153">
    <property type="entry name" value="LEA-2L_5"/>
    <property type="match status" value="1"/>
</dbReference>